<dbReference type="GO" id="GO:0005773">
    <property type="term" value="C:vacuole"/>
    <property type="evidence" value="ECO:0007669"/>
    <property type="project" value="UniProtKB-SubCell"/>
</dbReference>
<comment type="subcellular location">
    <subcellularLocation>
        <location evidence="1">Vacuole</location>
    </subcellularLocation>
</comment>
<evidence type="ECO:0000256" key="2">
    <source>
        <dbReference type="ARBA" id="ARBA00009191"/>
    </source>
</evidence>
<evidence type="ECO:0000259" key="6">
    <source>
        <dbReference type="Pfam" id="PF03088"/>
    </source>
</evidence>
<comment type="caution">
    <text evidence="7">The sequence shown here is derived from an EMBL/GenBank/DDBJ whole genome shotgun (WGS) entry which is preliminary data.</text>
</comment>
<keyword evidence="3" id="KW-0926">Vacuole</keyword>
<proteinExistence type="inferred from homology"/>
<dbReference type="EMBL" id="BSYR01000012">
    <property type="protein sequence ID" value="GMI76750.1"/>
    <property type="molecule type" value="Genomic_DNA"/>
</dbReference>
<dbReference type="InterPro" id="IPR018119">
    <property type="entry name" value="Strictosidine_synth_cons-reg"/>
</dbReference>
<dbReference type="Proteomes" id="UP001165190">
    <property type="component" value="Unassembled WGS sequence"/>
</dbReference>
<sequence length="334" mass="37165">MATFFLLCFLSMDASAISFNKLQLPRNAAGPEGMAFELRTGHFFTGVADGRILKYQGPTIGFVDFGFAAPNRSKSMCDGTDILKPNPRCGRPLGMALHHRTRRLYVCDAFYGFGVLGPKGGFVTQLSTGADGEPFRFCNAIYVHQPTGNVYFTDASSAYDITQFQTAVSVDDSTGRLLKYDVENKQVTVLFRNLSFAAGVAVDKAEKFALVSEFIGNKTRKIWLQQGHKPYRSEIVNSLPTPDNIKRTRLDDFWLAAARTDRRTESSLLPLGVRINGNGNVLQTVNLEQWYGNNSVSEVEEFGSKLYIASRLVDFIGVIKYKDGKILGRQYEKN</sequence>
<dbReference type="Pfam" id="PF03088">
    <property type="entry name" value="Str_synth"/>
    <property type="match status" value="1"/>
</dbReference>
<dbReference type="InterPro" id="IPR011042">
    <property type="entry name" value="6-blade_b-propeller_TolB-like"/>
</dbReference>
<dbReference type="GO" id="GO:0012505">
    <property type="term" value="C:endomembrane system"/>
    <property type="evidence" value="ECO:0007669"/>
    <property type="project" value="TreeGrafter"/>
</dbReference>
<evidence type="ECO:0000313" key="7">
    <source>
        <dbReference type="EMBL" id="GMI76750.1"/>
    </source>
</evidence>
<feature type="chain" id="PRO_5040918213" evidence="5">
    <location>
        <begin position="17"/>
        <end position="334"/>
    </location>
</feature>
<reference evidence="7" key="1">
    <citation type="submission" date="2023-05" db="EMBL/GenBank/DDBJ databases">
        <title>Genome and transcriptome analyses reveal genes involved in the formation of fine ridges on petal epidermal cells in Hibiscus trionum.</title>
        <authorList>
            <person name="Koshimizu S."/>
            <person name="Masuda S."/>
            <person name="Ishii T."/>
            <person name="Shirasu K."/>
            <person name="Hoshino A."/>
            <person name="Arita M."/>
        </authorList>
    </citation>
    <scope>NUCLEOTIDE SEQUENCE</scope>
    <source>
        <strain evidence="7">Hamamatsu line</strain>
    </source>
</reference>
<accession>A0A9W7HJ14</accession>
<dbReference type="GO" id="GO:0016787">
    <property type="term" value="F:hydrolase activity"/>
    <property type="evidence" value="ECO:0007669"/>
    <property type="project" value="TreeGrafter"/>
</dbReference>
<feature type="signal peptide" evidence="5">
    <location>
        <begin position="1"/>
        <end position="16"/>
    </location>
</feature>
<evidence type="ECO:0000256" key="1">
    <source>
        <dbReference type="ARBA" id="ARBA00004116"/>
    </source>
</evidence>
<evidence type="ECO:0000256" key="3">
    <source>
        <dbReference type="ARBA" id="ARBA00022554"/>
    </source>
</evidence>
<feature type="domain" description="Strictosidine synthase conserved region" evidence="6">
    <location>
        <begin position="139"/>
        <end position="225"/>
    </location>
</feature>
<evidence type="ECO:0000256" key="5">
    <source>
        <dbReference type="SAM" id="SignalP"/>
    </source>
</evidence>
<dbReference type="AlphaFoldDB" id="A0A9W7HJ14"/>
<name>A0A9W7HJ14_HIBTR</name>
<keyword evidence="8" id="KW-1185">Reference proteome</keyword>
<evidence type="ECO:0000313" key="8">
    <source>
        <dbReference type="Proteomes" id="UP001165190"/>
    </source>
</evidence>
<gene>
    <name evidence="7" type="ORF">HRI_001344300</name>
</gene>
<comment type="similarity">
    <text evidence="2">Belongs to the strictosidine synthase family.</text>
</comment>
<keyword evidence="4" id="KW-0325">Glycoprotein</keyword>
<dbReference type="Gene3D" id="2.120.10.30">
    <property type="entry name" value="TolB, C-terminal domain"/>
    <property type="match status" value="1"/>
</dbReference>
<dbReference type="SUPFAM" id="SSF63829">
    <property type="entry name" value="Calcium-dependent phosphotriesterase"/>
    <property type="match status" value="1"/>
</dbReference>
<dbReference type="OrthoDB" id="5307922at2759"/>
<keyword evidence="5" id="KW-0732">Signal</keyword>
<dbReference type="PANTHER" id="PTHR10426">
    <property type="entry name" value="STRICTOSIDINE SYNTHASE-RELATED"/>
    <property type="match status" value="1"/>
</dbReference>
<dbReference type="PANTHER" id="PTHR10426:SF136">
    <property type="entry name" value="PROTEIN STRICTOSIDINE SYNTHASE-LIKE 9-LIKE"/>
    <property type="match status" value="1"/>
</dbReference>
<protein>
    <submittedName>
        <fullName evidence="7">Strictosidine synthase 2</fullName>
    </submittedName>
</protein>
<organism evidence="7 8">
    <name type="scientific">Hibiscus trionum</name>
    <name type="common">Flower of an hour</name>
    <dbReference type="NCBI Taxonomy" id="183268"/>
    <lineage>
        <taxon>Eukaryota</taxon>
        <taxon>Viridiplantae</taxon>
        <taxon>Streptophyta</taxon>
        <taxon>Embryophyta</taxon>
        <taxon>Tracheophyta</taxon>
        <taxon>Spermatophyta</taxon>
        <taxon>Magnoliopsida</taxon>
        <taxon>eudicotyledons</taxon>
        <taxon>Gunneridae</taxon>
        <taxon>Pentapetalae</taxon>
        <taxon>rosids</taxon>
        <taxon>malvids</taxon>
        <taxon>Malvales</taxon>
        <taxon>Malvaceae</taxon>
        <taxon>Malvoideae</taxon>
        <taxon>Hibiscus</taxon>
    </lineage>
</organism>
<evidence type="ECO:0000256" key="4">
    <source>
        <dbReference type="ARBA" id="ARBA00023180"/>
    </source>
</evidence>